<dbReference type="Proteomes" id="UP001374579">
    <property type="component" value="Unassembled WGS sequence"/>
</dbReference>
<sequence length="331" mass="38334">MTTFCQSPNVAQTIEKLVLHEQEMNARLDVEDEQDQEYAKTGLQALELEDGGGEVLRLLDADGLLLSRNVDPNILDKFQNFEAREDDVLLATYPKSGTHWVWEIVSMLKKSSPTLMSETIMPLDFLPANMLGALPSPRVLSTHMPFLRIPRDFLARDCKIVWVVRNPWDVAVSYYHFVKKLTVFEYSGDWNGFFELFLDGNIPYNSWFEHTQEWLKGMDTTSNILLVRYEDLHADFKKEVQRLADFLNVEVTDDTLDIIQQETSFANMSLKKVDITVPISKDGNSCVYRKGECGDWRNYFSEQQWAELKGAYRVSLNHHQRTLQYTSEKIN</sequence>
<keyword evidence="5" id="KW-1185">Reference proteome</keyword>
<organism evidence="4 5">
    <name type="scientific">Littorina saxatilis</name>
    <dbReference type="NCBI Taxonomy" id="31220"/>
    <lineage>
        <taxon>Eukaryota</taxon>
        <taxon>Metazoa</taxon>
        <taxon>Spiralia</taxon>
        <taxon>Lophotrochozoa</taxon>
        <taxon>Mollusca</taxon>
        <taxon>Gastropoda</taxon>
        <taxon>Caenogastropoda</taxon>
        <taxon>Littorinimorpha</taxon>
        <taxon>Littorinoidea</taxon>
        <taxon>Littorinidae</taxon>
        <taxon>Littorina</taxon>
    </lineage>
</organism>
<feature type="domain" description="Sulfotransferase" evidence="3">
    <location>
        <begin position="86"/>
        <end position="313"/>
    </location>
</feature>
<protein>
    <recommendedName>
        <fullName evidence="3">Sulfotransferase domain-containing protein</fullName>
    </recommendedName>
</protein>
<comment type="caution">
    <text evidence="4">The sequence shown here is derived from an EMBL/GenBank/DDBJ whole genome shotgun (WGS) entry which is preliminary data.</text>
</comment>
<evidence type="ECO:0000313" key="4">
    <source>
        <dbReference type="EMBL" id="KAK7088265.1"/>
    </source>
</evidence>
<evidence type="ECO:0000256" key="1">
    <source>
        <dbReference type="ARBA" id="ARBA00005771"/>
    </source>
</evidence>
<dbReference type="Gene3D" id="3.40.50.300">
    <property type="entry name" value="P-loop containing nucleotide triphosphate hydrolases"/>
    <property type="match status" value="1"/>
</dbReference>
<name>A0AAN9FYW6_9CAEN</name>
<keyword evidence="2" id="KW-0808">Transferase</keyword>
<comment type="similarity">
    <text evidence="1">Belongs to the sulfotransferase 1 family.</text>
</comment>
<dbReference type="InterPro" id="IPR027417">
    <property type="entry name" value="P-loop_NTPase"/>
</dbReference>
<dbReference type="InterPro" id="IPR000863">
    <property type="entry name" value="Sulfotransferase_dom"/>
</dbReference>
<proteinExistence type="inferred from homology"/>
<gene>
    <name evidence="4" type="ORF">V1264_022201</name>
</gene>
<evidence type="ECO:0000313" key="5">
    <source>
        <dbReference type="Proteomes" id="UP001374579"/>
    </source>
</evidence>
<accession>A0AAN9FYW6</accession>
<dbReference type="GO" id="GO:0008146">
    <property type="term" value="F:sulfotransferase activity"/>
    <property type="evidence" value="ECO:0007669"/>
    <property type="project" value="InterPro"/>
</dbReference>
<evidence type="ECO:0000259" key="3">
    <source>
        <dbReference type="Pfam" id="PF00685"/>
    </source>
</evidence>
<dbReference type="EMBL" id="JBAMIC010004070">
    <property type="protein sequence ID" value="KAK7088265.1"/>
    <property type="molecule type" value="Genomic_DNA"/>
</dbReference>
<reference evidence="4 5" key="1">
    <citation type="submission" date="2024-02" db="EMBL/GenBank/DDBJ databases">
        <title>Chromosome-scale genome assembly of the rough periwinkle Littorina saxatilis.</title>
        <authorList>
            <person name="De Jode A."/>
            <person name="Faria R."/>
            <person name="Formenti G."/>
            <person name="Sims Y."/>
            <person name="Smith T.P."/>
            <person name="Tracey A."/>
            <person name="Wood J.M.D."/>
            <person name="Zagrodzka Z.B."/>
            <person name="Johannesson K."/>
            <person name="Butlin R.K."/>
            <person name="Leder E.H."/>
        </authorList>
    </citation>
    <scope>NUCLEOTIDE SEQUENCE [LARGE SCALE GENOMIC DNA]</scope>
    <source>
        <strain evidence="4">Snail1</strain>
        <tissue evidence="4">Muscle</tissue>
    </source>
</reference>
<dbReference type="Pfam" id="PF00685">
    <property type="entry name" value="Sulfotransfer_1"/>
    <property type="match status" value="1"/>
</dbReference>
<evidence type="ECO:0000256" key="2">
    <source>
        <dbReference type="ARBA" id="ARBA00022679"/>
    </source>
</evidence>
<dbReference type="SUPFAM" id="SSF52540">
    <property type="entry name" value="P-loop containing nucleoside triphosphate hydrolases"/>
    <property type="match status" value="1"/>
</dbReference>
<dbReference type="AlphaFoldDB" id="A0AAN9FYW6"/>
<dbReference type="PANTHER" id="PTHR11783">
    <property type="entry name" value="SULFOTRANSFERASE SULT"/>
    <property type="match status" value="1"/>
</dbReference>